<evidence type="ECO:0000256" key="2">
    <source>
        <dbReference type="ARBA" id="ARBA00023157"/>
    </source>
</evidence>
<keyword evidence="1" id="KW-0732">Signal</keyword>
<evidence type="ECO:0000259" key="4">
    <source>
        <dbReference type="SMART" id="SM00856"/>
    </source>
</evidence>
<dbReference type="Proteomes" id="UP000011116">
    <property type="component" value="Chromosome 3H"/>
</dbReference>
<proteinExistence type="inferred from homology"/>
<dbReference type="FunFam" id="1.20.140.40:FF:000002">
    <property type="entry name" value="Putative invertase inhibitor"/>
    <property type="match status" value="1"/>
</dbReference>
<dbReference type="Gene3D" id="1.20.140.40">
    <property type="entry name" value="Invertase/pectin methylesterase inhibitor family protein"/>
    <property type="match status" value="1"/>
</dbReference>
<dbReference type="InterPro" id="IPR006501">
    <property type="entry name" value="Pectinesterase_inhib_dom"/>
</dbReference>
<reference evidence="6" key="1">
    <citation type="journal article" date="2012" name="Nature">
        <title>A physical, genetic and functional sequence assembly of the barley genome.</title>
        <authorList>
            <consortium name="The International Barley Genome Sequencing Consortium"/>
            <person name="Mayer K.F."/>
            <person name="Waugh R."/>
            <person name="Brown J.W."/>
            <person name="Schulman A."/>
            <person name="Langridge P."/>
            <person name="Platzer M."/>
            <person name="Fincher G.B."/>
            <person name="Muehlbauer G.J."/>
            <person name="Sato K."/>
            <person name="Close T.J."/>
            <person name="Wise R.P."/>
            <person name="Stein N."/>
        </authorList>
    </citation>
    <scope>NUCLEOTIDE SEQUENCE [LARGE SCALE GENOMIC DNA]</scope>
    <source>
        <strain evidence="6">cv. Morex</strain>
    </source>
</reference>
<dbReference type="Gramene" id="HORVU.MOREX.r3.3HG0326390.1">
    <property type="protein sequence ID" value="HORVU.MOREX.r3.3HG0326390.1.CDS1"/>
    <property type="gene ID" value="HORVU.MOREX.r3.3HG0326390"/>
</dbReference>
<dbReference type="InterPro" id="IPR034088">
    <property type="entry name" value="Pla_a_1-like"/>
</dbReference>
<evidence type="ECO:0000256" key="1">
    <source>
        <dbReference type="ARBA" id="ARBA00022729"/>
    </source>
</evidence>
<dbReference type="InterPro" id="IPR035513">
    <property type="entry name" value="Invertase/methylesterase_inhib"/>
</dbReference>
<comment type="similarity">
    <text evidence="3">Belongs to the PMEI family.</text>
</comment>
<name>A0A8I6WX80_HORVV</name>
<protein>
    <recommendedName>
        <fullName evidence="4">Pectinesterase inhibitor domain-containing protein</fullName>
    </recommendedName>
</protein>
<keyword evidence="6" id="KW-1185">Reference proteome</keyword>
<dbReference type="SMART" id="SM00856">
    <property type="entry name" value="PMEI"/>
    <property type="match status" value="1"/>
</dbReference>
<dbReference type="PANTHER" id="PTHR35357">
    <property type="entry name" value="OS02G0537100 PROTEIN"/>
    <property type="match status" value="1"/>
</dbReference>
<dbReference type="AlphaFoldDB" id="A0A8I6WX80"/>
<dbReference type="GO" id="GO:0009505">
    <property type="term" value="C:plant-type cell wall"/>
    <property type="evidence" value="ECO:0000318"/>
    <property type="project" value="GO_Central"/>
</dbReference>
<dbReference type="NCBIfam" id="TIGR01614">
    <property type="entry name" value="PME_inhib"/>
    <property type="match status" value="1"/>
</dbReference>
<dbReference type="GO" id="GO:0005576">
    <property type="term" value="C:extracellular region"/>
    <property type="evidence" value="ECO:0007669"/>
    <property type="project" value="UniProtKB-ARBA"/>
</dbReference>
<dbReference type="SUPFAM" id="SSF101148">
    <property type="entry name" value="Plant invertase/pectin methylesterase inhibitor"/>
    <property type="match status" value="1"/>
</dbReference>
<reference evidence="5" key="2">
    <citation type="submission" date="2020-10" db="EMBL/GenBank/DDBJ databases">
        <authorList>
            <person name="Scholz U."/>
            <person name="Mascher M."/>
            <person name="Fiebig A."/>
        </authorList>
    </citation>
    <scope>NUCLEOTIDE SEQUENCE [LARGE SCALE GENOMIC DNA]</scope>
    <source>
        <strain evidence="5">cv. Morex</strain>
    </source>
</reference>
<evidence type="ECO:0000313" key="5">
    <source>
        <dbReference type="EnsemblPlants" id="HORVU.MOREX.r3.3HG0326390.1.CDS1"/>
    </source>
</evidence>
<reference evidence="5" key="3">
    <citation type="submission" date="2022-01" db="UniProtKB">
        <authorList>
            <consortium name="EnsemblPlants"/>
        </authorList>
    </citation>
    <scope>IDENTIFICATION</scope>
    <source>
        <strain evidence="5">subsp. vulgare</strain>
    </source>
</reference>
<dbReference type="PANTHER" id="PTHR35357:SF23">
    <property type="entry name" value="PECTINESTERASE INHIBITOR DOMAIN-CONTAINING PROTEIN"/>
    <property type="match status" value="1"/>
</dbReference>
<feature type="domain" description="Pectinesterase inhibitor" evidence="4">
    <location>
        <begin position="41"/>
        <end position="193"/>
    </location>
</feature>
<sequence length="196" mass="20218">MLYPTSMPLPKKSAAMASSFNGSGVLFVVSALLLFGTTQVTPMDYLLPICKTVGGGSTFVGIQFCMDTFHSDPRTAHGATYQDLAAIAVDLLTANATSTKAKIGGLLDGKTADAATAQALRSCQVLYDGILQRQPGSAAAVKGGKFSEAISSLEKSAAAAKECEDGFSKSHVASPVTVENSNAFQLAKLAVGLLYS</sequence>
<accession>A0A8I6WX80</accession>
<dbReference type="Pfam" id="PF04043">
    <property type="entry name" value="PMEI"/>
    <property type="match status" value="1"/>
</dbReference>
<dbReference type="GO" id="GO:0004857">
    <property type="term" value="F:enzyme inhibitor activity"/>
    <property type="evidence" value="ECO:0000318"/>
    <property type="project" value="GO_Central"/>
</dbReference>
<dbReference type="Gramene" id="HORVU.MOREX.r2.3HG0272250.1">
    <property type="protein sequence ID" value="HORVU.MOREX.r2.3HG0272250.1.CDS.1"/>
    <property type="gene ID" value="HORVU.MOREX.r2.3HG0272250"/>
</dbReference>
<dbReference type="GO" id="GO:0009827">
    <property type="term" value="P:plant-type cell wall modification"/>
    <property type="evidence" value="ECO:0000318"/>
    <property type="project" value="GO_Central"/>
</dbReference>
<dbReference type="CDD" id="cd15795">
    <property type="entry name" value="PMEI-Pla_a_1_like"/>
    <property type="match status" value="1"/>
</dbReference>
<evidence type="ECO:0000313" key="6">
    <source>
        <dbReference type="Proteomes" id="UP000011116"/>
    </source>
</evidence>
<dbReference type="EnsemblPlants" id="HORVU.MOREX.r3.3HG0326390.1">
    <property type="protein sequence ID" value="HORVU.MOREX.r3.3HG0326390.1.CDS1"/>
    <property type="gene ID" value="HORVU.MOREX.r3.3HG0326390"/>
</dbReference>
<organism evidence="5 6">
    <name type="scientific">Hordeum vulgare subsp. vulgare</name>
    <name type="common">Domesticated barley</name>
    <dbReference type="NCBI Taxonomy" id="112509"/>
    <lineage>
        <taxon>Eukaryota</taxon>
        <taxon>Viridiplantae</taxon>
        <taxon>Streptophyta</taxon>
        <taxon>Embryophyta</taxon>
        <taxon>Tracheophyta</taxon>
        <taxon>Spermatophyta</taxon>
        <taxon>Magnoliopsida</taxon>
        <taxon>Liliopsida</taxon>
        <taxon>Poales</taxon>
        <taxon>Poaceae</taxon>
        <taxon>BOP clade</taxon>
        <taxon>Pooideae</taxon>
        <taxon>Triticodae</taxon>
        <taxon>Triticeae</taxon>
        <taxon>Hordeinae</taxon>
        <taxon>Hordeum</taxon>
    </lineage>
</organism>
<keyword evidence="2" id="KW-1015">Disulfide bond</keyword>
<evidence type="ECO:0000256" key="3">
    <source>
        <dbReference type="ARBA" id="ARBA00038471"/>
    </source>
</evidence>
<dbReference type="SMR" id="A0A8I6WX80"/>